<evidence type="ECO:0000256" key="4">
    <source>
        <dbReference type="ARBA" id="ARBA00022898"/>
    </source>
</evidence>
<proteinExistence type="inferred from homology"/>
<evidence type="ECO:0000256" key="6">
    <source>
        <dbReference type="ARBA" id="ARBA00023014"/>
    </source>
</evidence>
<evidence type="ECO:0000256" key="1">
    <source>
        <dbReference type="ARBA" id="ARBA00001933"/>
    </source>
</evidence>
<dbReference type="GO" id="GO:0031071">
    <property type="term" value="F:cysteine desulfurase activity"/>
    <property type="evidence" value="ECO:0007669"/>
    <property type="project" value="UniProtKB-ARBA"/>
</dbReference>
<dbReference type="PIRSF" id="PIRSF005572">
    <property type="entry name" value="NifS"/>
    <property type="match status" value="1"/>
</dbReference>
<dbReference type="PANTHER" id="PTHR11601">
    <property type="entry name" value="CYSTEINE DESULFURYLASE FAMILY MEMBER"/>
    <property type="match status" value="1"/>
</dbReference>
<keyword evidence="4" id="KW-0663">Pyridoxal phosphate</keyword>
<accession>A0A7X2T0J9</accession>
<comment type="cofactor">
    <cofactor evidence="1 7">
        <name>pyridoxal 5'-phosphate</name>
        <dbReference type="ChEBI" id="CHEBI:597326"/>
    </cofactor>
</comment>
<organism evidence="9 10">
    <name type="scientific">Inconstantimicrobium porci</name>
    <dbReference type="NCBI Taxonomy" id="2652291"/>
    <lineage>
        <taxon>Bacteria</taxon>
        <taxon>Bacillati</taxon>
        <taxon>Bacillota</taxon>
        <taxon>Clostridia</taxon>
        <taxon>Eubacteriales</taxon>
        <taxon>Clostridiaceae</taxon>
        <taxon>Inconstantimicrobium</taxon>
    </lineage>
</organism>
<dbReference type="GO" id="GO:0046872">
    <property type="term" value="F:metal ion binding"/>
    <property type="evidence" value="ECO:0007669"/>
    <property type="project" value="UniProtKB-KW"/>
</dbReference>
<evidence type="ECO:0000256" key="2">
    <source>
        <dbReference type="ARBA" id="ARBA00006490"/>
    </source>
</evidence>
<feature type="domain" description="Aminotransferase class V" evidence="8">
    <location>
        <begin position="3"/>
        <end position="362"/>
    </location>
</feature>
<dbReference type="InterPro" id="IPR015421">
    <property type="entry name" value="PyrdxlP-dep_Trfase_major"/>
</dbReference>
<comment type="similarity">
    <text evidence="2">Belongs to the class-V pyridoxal-phosphate-dependent aminotransferase family. NifS/IscS subfamily.</text>
</comment>
<dbReference type="GO" id="GO:0051536">
    <property type="term" value="F:iron-sulfur cluster binding"/>
    <property type="evidence" value="ECO:0007669"/>
    <property type="project" value="UniProtKB-KW"/>
</dbReference>
<keyword evidence="5" id="KW-0408">Iron</keyword>
<dbReference type="Pfam" id="PF00266">
    <property type="entry name" value="Aminotran_5"/>
    <property type="match status" value="1"/>
</dbReference>
<dbReference type="FunFam" id="3.40.640.10:FF:000084">
    <property type="entry name" value="IscS-like cysteine desulfurase"/>
    <property type="match status" value="1"/>
</dbReference>
<dbReference type="InterPro" id="IPR000192">
    <property type="entry name" value="Aminotrans_V_dom"/>
</dbReference>
<comment type="caution">
    <text evidence="9">The sequence shown here is derived from an EMBL/GenBank/DDBJ whole genome shotgun (WGS) entry which is preliminary data.</text>
</comment>
<dbReference type="Proteomes" id="UP000460287">
    <property type="component" value="Unassembled WGS sequence"/>
</dbReference>
<dbReference type="InterPro" id="IPR015422">
    <property type="entry name" value="PyrdxlP-dep_Trfase_small"/>
</dbReference>
<dbReference type="Gene3D" id="1.10.260.50">
    <property type="match status" value="1"/>
</dbReference>
<dbReference type="SUPFAM" id="SSF53383">
    <property type="entry name" value="PLP-dependent transferases"/>
    <property type="match status" value="1"/>
</dbReference>
<evidence type="ECO:0000256" key="7">
    <source>
        <dbReference type="RuleBase" id="RU004504"/>
    </source>
</evidence>
<keyword evidence="6" id="KW-0411">Iron-sulfur</keyword>
<keyword evidence="3" id="KW-0479">Metal-binding</keyword>
<evidence type="ECO:0000313" key="10">
    <source>
        <dbReference type="Proteomes" id="UP000460287"/>
    </source>
</evidence>
<dbReference type="Gene3D" id="3.40.640.10">
    <property type="entry name" value="Type I PLP-dependent aspartate aminotransferase-like (Major domain)"/>
    <property type="match status" value="1"/>
</dbReference>
<sequence>MEVYFDNSATTRPYDEVIDEMARAMKNFYGNPSSLHSIGVSCDKQLTDAREFIASTINSTKEEIFFTSGASESNNLFLKGLTKPGNHIIISKFEHPSILKTAQYLEENGIEVTYLDVDINGQIDLNQLKDSIKKNTVLVSVMFVNNEVGSVQDLEKIGHIIKENSQRAKFHVDAVQGYGKLPIDVKRCSIDLMSTSAHKLHGPKGIGFCYIRRGINPVPLVHGGGQEKGLRSGTSNVPSVLAMKKAVEITMSNLEANYKKVEELKEYFIKQLEGINDIRINSPVGDKFTPYILNVSFRGVRSEVLLHMLEEYGIFVSTGSACSSKSTKGSHVLMSIGLTDKEVDSALRFSFCDMNTKEEVDYTVDKLKKSLMFLRRIKK</sequence>
<evidence type="ECO:0000259" key="8">
    <source>
        <dbReference type="Pfam" id="PF00266"/>
    </source>
</evidence>
<dbReference type="PROSITE" id="PS00595">
    <property type="entry name" value="AA_TRANSFER_CLASS_5"/>
    <property type="match status" value="1"/>
</dbReference>
<name>A0A7X2T0J9_9CLOT</name>
<evidence type="ECO:0000256" key="5">
    <source>
        <dbReference type="ARBA" id="ARBA00023004"/>
    </source>
</evidence>
<keyword evidence="10" id="KW-1185">Reference proteome</keyword>
<evidence type="ECO:0000313" key="9">
    <source>
        <dbReference type="EMBL" id="MSR90677.1"/>
    </source>
</evidence>
<dbReference type="InterPro" id="IPR020578">
    <property type="entry name" value="Aminotrans_V_PyrdxlP_BS"/>
</dbReference>
<dbReference type="EMBL" id="VULX01000003">
    <property type="protein sequence ID" value="MSR90677.1"/>
    <property type="molecule type" value="Genomic_DNA"/>
</dbReference>
<dbReference type="InterPro" id="IPR016454">
    <property type="entry name" value="Cysteine_dSase"/>
</dbReference>
<dbReference type="InterPro" id="IPR015424">
    <property type="entry name" value="PyrdxlP-dep_Trfase"/>
</dbReference>
<protein>
    <submittedName>
        <fullName evidence="9">Cysteine desulfurase</fullName>
    </submittedName>
</protein>
<dbReference type="AlphaFoldDB" id="A0A7X2T0J9"/>
<reference evidence="9 10" key="1">
    <citation type="submission" date="2019-08" db="EMBL/GenBank/DDBJ databases">
        <title>In-depth cultivation of the pig gut microbiome towards novel bacterial diversity and tailored functional studies.</title>
        <authorList>
            <person name="Wylensek D."/>
            <person name="Hitch T.C.A."/>
            <person name="Clavel T."/>
        </authorList>
    </citation>
    <scope>NUCLEOTIDE SEQUENCE [LARGE SCALE GENOMIC DNA]</scope>
    <source>
        <strain evidence="9 10">WCA-383-APC-5B</strain>
    </source>
</reference>
<dbReference type="Gene3D" id="3.90.1150.10">
    <property type="entry name" value="Aspartate Aminotransferase, domain 1"/>
    <property type="match status" value="1"/>
</dbReference>
<dbReference type="RefSeq" id="WP_154530557.1">
    <property type="nucleotide sequence ID" value="NZ_JAQXTV010000051.1"/>
</dbReference>
<gene>
    <name evidence="9" type="ORF">FYJ33_04405</name>
</gene>
<dbReference type="PANTHER" id="PTHR11601:SF50">
    <property type="entry name" value="CYSTEINE DESULFURASE ISCS 2-RELATED"/>
    <property type="match status" value="1"/>
</dbReference>
<evidence type="ECO:0000256" key="3">
    <source>
        <dbReference type="ARBA" id="ARBA00022723"/>
    </source>
</evidence>